<protein>
    <submittedName>
        <fullName evidence="1">Uncharacterized protein</fullName>
    </submittedName>
</protein>
<reference evidence="1" key="2">
    <citation type="journal article" date="2015" name="Fish Shellfish Immunol.">
        <title>Early steps in the European eel (Anguilla anguilla)-Vibrio vulnificus interaction in the gills: Role of the RtxA13 toxin.</title>
        <authorList>
            <person name="Callol A."/>
            <person name="Pajuelo D."/>
            <person name="Ebbesson L."/>
            <person name="Teles M."/>
            <person name="MacKenzie S."/>
            <person name="Amaro C."/>
        </authorList>
    </citation>
    <scope>NUCLEOTIDE SEQUENCE</scope>
</reference>
<evidence type="ECO:0000313" key="1">
    <source>
        <dbReference type="EMBL" id="JAH34858.1"/>
    </source>
</evidence>
<sequence length="26" mass="2965">MHHKLSYIAHQVVQKFLAMFAHRGGG</sequence>
<dbReference type="EMBL" id="GBXM01073719">
    <property type="protein sequence ID" value="JAH34858.1"/>
    <property type="molecule type" value="Transcribed_RNA"/>
</dbReference>
<proteinExistence type="predicted"/>
<organism evidence="1">
    <name type="scientific">Anguilla anguilla</name>
    <name type="common">European freshwater eel</name>
    <name type="synonym">Muraena anguilla</name>
    <dbReference type="NCBI Taxonomy" id="7936"/>
    <lineage>
        <taxon>Eukaryota</taxon>
        <taxon>Metazoa</taxon>
        <taxon>Chordata</taxon>
        <taxon>Craniata</taxon>
        <taxon>Vertebrata</taxon>
        <taxon>Euteleostomi</taxon>
        <taxon>Actinopterygii</taxon>
        <taxon>Neopterygii</taxon>
        <taxon>Teleostei</taxon>
        <taxon>Anguilliformes</taxon>
        <taxon>Anguillidae</taxon>
        <taxon>Anguilla</taxon>
    </lineage>
</organism>
<dbReference type="AlphaFoldDB" id="A0A0E9S2W5"/>
<name>A0A0E9S2W5_ANGAN</name>
<accession>A0A0E9S2W5</accession>
<reference evidence="1" key="1">
    <citation type="submission" date="2014-11" db="EMBL/GenBank/DDBJ databases">
        <authorList>
            <person name="Amaro Gonzalez C."/>
        </authorList>
    </citation>
    <scope>NUCLEOTIDE SEQUENCE</scope>
</reference>